<feature type="non-terminal residue" evidence="2">
    <location>
        <position position="1"/>
    </location>
</feature>
<reference evidence="2" key="3">
    <citation type="submission" date="2016-05" db="EMBL/GenBank/DDBJ databases">
        <title>WGS assembly of Xenopus tropicalis.</title>
        <authorList>
            <person name="Sessions A."/>
            <person name="Jenkins J."/>
            <person name="Mitros T."/>
            <person name="Lyons J.T."/>
            <person name="Dichmann D.S."/>
            <person name="Robert J."/>
            <person name="Harland R.M."/>
            <person name="Rokhsar D.S."/>
        </authorList>
    </citation>
    <scope>NUCLEOTIDE SEQUENCE</scope>
    <source>
        <strain evidence="2">Nigerian</strain>
    </source>
</reference>
<evidence type="ECO:0000313" key="2">
    <source>
        <dbReference type="EMBL" id="OCA17228.1"/>
    </source>
</evidence>
<reference evidence="2" key="1">
    <citation type="submission" date="2009-11" db="EMBL/GenBank/DDBJ databases">
        <authorList>
            <consortium name="US DOE Joint Genome Institute (JGI-PGF)"/>
            <person name="Ottilar R."/>
            <person name="Schmutz J."/>
            <person name="Salamov A."/>
            <person name="Cheng J.F."/>
            <person name="Lucas S."/>
            <person name="Pitluck S."/>
            <person name="Gundlach H."/>
            <person name="Guo Y."/>
            <person name="Haberer G."/>
            <person name="Nasrallah J."/>
            <person name="Mayer K.F.X."/>
            <person name="van de Peer Y."/>
            <person name="Weigel D."/>
            <person name="Grigoriev I.V."/>
        </authorList>
    </citation>
    <scope>NUCLEOTIDE SEQUENCE</scope>
    <source>
        <strain evidence="2">Nigerian</strain>
    </source>
</reference>
<organism evidence="2">
    <name type="scientific">Xenopus tropicalis</name>
    <name type="common">Western clawed frog</name>
    <name type="synonym">Silurana tropicalis</name>
    <dbReference type="NCBI Taxonomy" id="8364"/>
    <lineage>
        <taxon>Eukaryota</taxon>
        <taxon>Metazoa</taxon>
        <taxon>Chordata</taxon>
        <taxon>Craniata</taxon>
        <taxon>Vertebrata</taxon>
        <taxon>Euteleostomi</taxon>
        <taxon>Amphibia</taxon>
        <taxon>Batrachia</taxon>
        <taxon>Anura</taxon>
        <taxon>Pipoidea</taxon>
        <taxon>Pipidae</taxon>
        <taxon>Xenopodinae</taxon>
        <taxon>Xenopus</taxon>
        <taxon>Silurana</taxon>
    </lineage>
</organism>
<dbReference type="AlphaFoldDB" id="A0A1B8Y2R8"/>
<feature type="region of interest" description="Disordered" evidence="1">
    <location>
        <begin position="1"/>
        <end position="80"/>
    </location>
</feature>
<reference evidence="2" key="2">
    <citation type="journal article" date="2010" name="Science">
        <title>The genome of the Western clawed frog Xenopus tropicalis.</title>
        <authorList>
            <person name="Hellsten U."/>
            <person name="Harland R.M."/>
            <person name="Gilchrist M.J."/>
            <person name="Hendrix D."/>
            <person name="Jurka J."/>
            <person name="Kapitonov V."/>
            <person name="Ovcharenko I."/>
            <person name="Putnam N.H."/>
            <person name="Shu S."/>
            <person name="Taher L."/>
            <person name="Blitz I.L."/>
            <person name="Blumberg B."/>
            <person name="Dichmann D.S."/>
            <person name="Dubchak I."/>
            <person name="Amaya E."/>
            <person name="Detter J.C."/>
            <person name="Fletcher R."/>
            <person name="Gerhard D.S."/>
            <person name="Goodstein D."/>
            <person name="Graves T."/>
            <person name="Grigoriev I.V."/>
            <person name="Grimwood J."/>
            <person name="Kawashima T."/>
            <person name="Lindquist E."/>
            <person name="Lucas S.M."/>
            <person name="Mead P.E."/>
            <person name="Mitros T."/>
            <person name="Ogino H."/>
            <person name="Ohta Y."/>
            <person name="Poliakov A.V."/>
            <person name="Pollet N."/>
            <person name="Robert J."/>
            <person name="Salamov A."/>
            <person name="Sater A.K."/>
            <person name="Schmutz J."/>
            <person name="Terry A."/>
            <person name="Vize P.D."/>
            <person name="Warren W.C."/>
            <person name="Wells D."/>
            <person name="Wills A."/>
            <person name="Wilson R.K."/>
            <person name="Zimmerman L.B."/>
            <person name="Zorn A.M."/>
            <person name="Grainger R."/>
            <person name="Grammer T."/>
            <person name="Khokha M.K."/>
            <person name="Richardson P.M."/>
            <person name="Rokhsar D.S."/>
        </authorList>
    </citation>
    <scope>NUCLEOTIDE SEQUENCE [LARGE SCALE GENOMIC DNA]</scope>
    <source>
        <strain evidence="2">Nigerian</strain>
    </source>
</reference>
<name>A0A1B8Y2R8_XENTR</name>
<gene>
    <name evidence="2" type="ORF">XENTR_v900273542mg</name>
</gene>
<feature type="compositionally biased region" description="Polar residues" evidence="1">
    <location>
        <begin position="39"/>
        <end position="48"/>
    </location>
</feature>
<dbReference type="EMBL" id="KV460515">
    <property type="protein sequence ID" value="OCA17228.1"/>
    <property type="molecule type" value="Genomic_DNA"/>
</dbReference>
<evidence type="ECO:0000256" key="1">
    <source>
        <dbReference type="SAM" id="MobiDB-lite"/>
    </source>
</evidence>
<proteinExistence type="predicted"/>
<sequence>SSVVSNGLLGGEMATGSAPERLPAPSDSPDTATPAGGASETSAHTGNPTDPIKRPLDPRAAVLTDPAGRSPRGSMGPGQGAEATLFLTLEYFPTGPRRTFPKISSHSTKETELPYTVSGSLALNLYSMEHSSNEMNQEYCRLNLGQNRLCMNGPSSPPAIGLYLPYCRHHDVWLIVVPLHREPYLYTYLYCEWVPRAVSSMVVQTGCHITVNVGVTVAIGADLPT</sequence>
<accession>A0A1B8Y2R8</accession>
<protein>
    <submittedName>
        <fullName evidence="2">Uncharacterized protein</fullName>
    </submittedName>
</protein>